<dbReference type="InterPro" id="IPR002711">
    <property type="entry name" value="HNH"/>
</dbReference>
<dbReference type="GO" id="GO:0003676">
    <property type="term" value="F:nucleic acid binding"/>
    <property type="evidence" value="ECO:0007669"/>
    <property type="project" value="InterPro"/>
</dbReference>
<dbReference type="Gene3D" id="1.10.30.50">
    <property type="match status" value="1"/>
</dbReference>
<organism evidence="5 6">
    <name type="scientific">Chenopodium quinoa</name>
    <name type="common">Quinoa</name>
    <dbReference type="NCBI Taxonomy" id="63459"/>
    <lineage>
        <taxon>Eukaryota</taxon>
        <taxon>Viridiplantae</taxon>
        <taxon>Streptophyta</taxon>
        <taxon>Embryophyta</taxon>
        <taxon>Tracheophyta</taxon>
        <taxon>Spermatophyta</taxon>
        <taxon>Magnoliopsida</taxon>
        <taxon>eudicotyledons</taxon>
        <taxon>Gunneridae</taxon>
        <taxon>Pentapetalae</taxon>
        <taxon>Caryophyllales</taxon>
        <taxon>Chenopodiaceae</taxon>
        <taxon>Chenopodioideae</taxon>
        <taxon>Atripliceae</taxon>
        <taxon>Chenopodium</taxon>
    </lineage>
</organism>
<evidence type="ECO:0000259" key="3">
    <source>
        <dbReference type="PROSITE" id="PS51192"/>
    </source>
</evidence>
<dbReference type="GO" id="GO:0016787">
    <property type="term" value="F:hydrolase activity"/>
    <property type="evidence" value="ECO:0007669"/>
    <property type="project" value="UniProtKB-KW"/>
</dbReference>
<dbReference type="OMA" id="WRKVVLH"/>
<dbReference type="PROSITE" id="PS51192">
    <property type="entry name" value="HELICASE_ATP_BIND_1"/>
    <property type="match status" value="1"/>
</dbReference>
<keyword evidence="6" id="KW-1185">Reference proteome</keyword>
<dbReference type="PANTHER" id="PTHR45766:SF5">
    <property type="entry name" value="SNF2 DOMAIN-CONTAINING PROTEIN _ HELICASE DOMAIN-CONTAINING PROTEIN _ HNH ENDONUCLEASE DOMAIN-CONTAINING PROTEIN"/>
    <property type="match status" value="1"/>
</dbReference>
<dbReference type="InterPro" id="IPR027417">
    <property type="entry name" value="P-loop_NTPase"/>
</dbReference>
<dbReference type="GO" id="GO:0043596">
    <property type="term" value="C:nuclear replication fork"/>
    <property type="evidence" value="ECO:0007669"/>
    <property type="project" value="TreeGrafter"/>
</dbReference>
<evidence type="ECO:0000259" key="4">
    <source>
        <dbReference type="PROSITE" id="PS51194"/>
    </source>
</evidence>
<dbReference type="GO" id="GO:0006281">
    <property type="term" value="P:DNA repair"/>
    <property type="evidence" value="ECO:0007669"/>
    <property type="project" value="TreeGrafter"/>
</dbReference>
<dbReference type="AlphaFoldDB" id="A0A803L9E9"/>
<dbReference type="InterPro" id="IPR003615">
    <property type="entry name" value="HNH_nuc"/>
</dbReference>
<feature type="domain" description="Helicase ATP-binding" evidence="3">
    <location>
        <begin position="218"/>
        <end position="382"/>
    </location>
</feature>
<dbReference type="InterPro" id="IPR014001">
    <property type="entry name" value="Helicase_ATP-bd"/>
</dbReference>
<dbReference type="CDD" id="cd00085">
    <property type="entry name" value="HNHc"/>
    <property type="match status" value="1"/>
</dbReference>
<dbReference type="SUPFAM" id="SSF52540">
    <property type="entry name" value="P-loop containing nucleoside triphosphate hydrolases"/>
    <property type="match status" value="2"/>
</dbReference>
<dbReference type="Pfam" id="PF00176">
    <property type="entry name" value="SNF2-rel_dom"/>
    <property type="match status" value="1"/>
</dbReference>
<evidence type="ECO:0000256" key="2">
    <source>
        <dbReference type="SAM" id="MobiDB-lite"/>
    </source>
</evidence>
<evidence type="ECO:0000256" key="1">
    <source>
        <dbReference type="ARBA" id="ARBA00022801"/>
    </source>
</evidence>
<dbReference type="InterPro" id="IPR001650">
    <property type="entry name" value="Helicase_C-like"/>
</dbReference>
<dbReference type="GO" id="GO:0031297">
    <property type="term" value="P:replication fork processing"/>
    <property type="evidence" value="ECO:0007669"/>
    <property type="project" value="TreeGrafter"/>
</dbReference>
<proteinExistence type="predicted"/>
<dbReference type="Pfam" id="PF01844">
    <property type="entry name" value="HNH"/>
    <property type="match status" value="1"/>
</dbReference>
<dbReference type="SMART" id="SM00490">
    <property type="entry name" value="HELICc"/>
    <property type="match status" value="1"/>
</dbReference>
<feature type="region of interest" description="Disordered" evidence="2">
    <location>
        <begin position="1094"/>
        <end position="1141"/>
    </location>
</feature>
<feature type="domain" description="Helicase C-terminal" evidence="4">
    <location>
        <begin position="493"/>
        <end position="641"/>
    </location>
</feature>
<dbReference type="Gene3D" id="3.40.50.300">
    <property type="entry name" value="P-loop containing nucleotide triphosphate hydrolases"/>
    <property type="match status" value="1"/>
</dbReference>
<keyword evidence="1" id="KW-0378">Hydrolase</keyword>
<dbReference type="EnsemblPlants" id="AUR62008488-RA">
    <property type="protein sequence ID" value="AUR62008488-RA:cds"/>
    <property type="gene ID" value="AUR62008488"/>
</dbReference>
<protein>
    <recommendedName>
        <fullName evidence="7">DNA annealing helicase and endonuclease ZRANB3</fullName>
    </recommendedName>
</protein>
<name>A0A803L9E9_CHEQI</name>
<evidence type="ECO:0008006" key="7">
    <source>
        <dbReference type="Google" id="ProtNLM"/>
    </source>
</evidence>
<dbReference type="Gramene" id="AUR62008488-RA">
    <property type="protein sequence ID" value="AUR62008488-RA:cds"/>
    <property type="gene ID" value="AUR62008488"/>
</dbReference>
<dbReference type="CDD" id="cd18793">
    <property type="entry name" value="SF2_C_SNF"/>
    <property type="match status" value="1"/>
</dbReference>
<evidence type="ECO:0000313" key="5">
    <source>
        <dbReference type="EnsemblPlants" id="AUR62008488-RA:cds"/>
    </source>
</evidence>
<dbReference type="GO" id="GO:0008270">
    <property type="term" value="F:zinc ion binding"/>
    <property type="evidence" value="ECO:0007669"/>
    <property type="project" value="InterPro"/>
</dbReference>
<dbReference type="Gene3D" id="3.40.50.10810">
    <property type="entry name" value="Tandem AAA-ATPase domain"/>
    <property type="match status" value="1"/>
</dbReference>
<dbReference type="PROSITE" id="PS51194">
    <property type="entry name" value="HELICASE_CTER"/>
    <property type="match status" value="1"/>
</dbReference>
<dbReference type="PANTHER" id="PTHR45766">
    <property type="entry name" value="DNA ANNEALING HELICASE AND ENDONUCLEASE ZRANB3 FAMILY MEMBER"/>
    <property type="match status" value="1"/>
</dbReference>
<reference evidence="5" key="2">
    <citation type="submission" date="2021-03" db="UniProtKB">
        <authorList>
            <consortium name="EnsemblPlants"/>
        </authorList>
    </citation>
    <scope>IDENTIFICATION</scope>
</reference>
<dbReference type="Pfam" id="PF00271">
    <property type="entry name" value="Helicase_C"/>
    <property type="match status" value="1"/>
</dbReference>
<dbReference type="InterPro" id="IPR049730">
    <property type="entry name" value="SNF2/RAD54-like_C"/>
</dbReference>
<dbReference type="GO" id="GO:0004520">
    <property type="term" value="F:DNA endonuclease activity"/>
    <property type="evidence" value="ECO:0007669"/>
    <property type="project" value="TreeGrafter"/>
</dbReference>
<dbReference type="Proteomes" id="UP000596660">
    <property type="component" value="Unplaced"/>
</dbReference>
<dbReference type="SMART" id="SM00487">
    <property type="entry name" value="DEXDc"/>
    <property type="match status" value="1"/>
</dbReference>
<accession>A0A803L9E9</accession>
<feature type="region of interest" description="Disordered" evidence="2">
    <location>
        <begin position="1036"/>
        <end position="1064"/>
    </location>
</feature>
<dbReference type="InterPro" id="IPR038718">
    <property type="entry name" value="SNF2-like_sf"/>
</dbReference>
<reference evidence="5" key="1">
    <citation type="journal article" date="2017" name="Nature">
        <title>The genome of Chenopodium quinoa.</title>
        <authorList>
            <person name="Jarvis D.E."/>
            <person name="Ho Y.S."/>
            <person name="Lightfoot D.J."/>
            <person name="Schmoeckel S.M."/>
            <person name="Li B."/>
            <person name="Borm T.J.A."/>
            <person name="Ohyanagi H."/>
            <person name="Mineta K."/>
            <person name="Michell C.T."/>
            <person name="Saber N."/>
            <person name="Kharbatia N.M."/>
            <person name="Rupper R.R."/>
            <person name="Sharp A.R."/>
            <person name="Dally N."/>
            <person name="Boughton B.A."/>
            <person name="Woo Y.H."/>
            <person name="Gao G."/>
            <person name="Schijlen E.G.W.M."/>
            <person name="Guo X."/>
            <person name="Momin A.A."/>
            <person name="Negrao S."/>
            <person name="Al-Babili S."/>
            <person name="Gehring C."/>
            <person name="Roessner U."/>
            <person name="Jung C."/>
            <person name="Murphy K."/>
            <person name="Arold S.T."/>
            <person name="Gojobori T."/>
            <person name="van der Linden C.G."/>
            <person name="van Loo E.N."/>
            <person name="Jellen E.N."/>
            <person name="Maughan P.J."/>
            <person name="Tester M."/>
        </authorList>
    </citation>
    <scope>NUCLEOTIDE SEQUENCE [LARGE SCALE GENOMIC DNA]</scope>
    <source>
        <strain evidence="5">cv. PI 614886</strain>
    </source>
</reference>
<dbReference type="InterPro" id="IPR000330">
    <property type="entry name" value="SNF2_N"/>
</dbReference>
<dbReference type="GO" id="GO:0005524">
    <property type="term" value="F:ATP binding"/>
    <property type="evidence" value="ECO:0007669"/>
    <property type="project" value="InterPro"/>
</dbReference>
<evidence type="ECO:0000313" key="6">
    <source>
        <dbReference type="Proteomes" id="UP000596660"/>
    </source>
</evidence>
<sequence length="1158" mass="131038">MAEDPSPPSPELTEELKQRIETNRLRALSLLAKRQASSITNPQHPIDYWKSFKSRKVIDPSTNLSVPSKNEPVSPPLKFRVRLEICSPDSFSINPSLVQGFRFPGQDDCFQIIEACLSNVISTHYTQIHGGGKASVYKLTYYDAVLKCLKNCIDIEEVEEIPWTTYNVMMKLSHSLMPGKWTPCRPEHLSDEKVEELIKKLPRKLLDTLLPFQLDGLKFGLQRGGRCLIADEMGLGKTLQAIAIASCFANEGLILVVCPAILRYAWAEELERWLPSYLPADIHLVFGYKDNPVHLKRRPKVVVISYTMLKRLRDSIMKWEWSVMIVDESHHIRCSKKKSEPGEIQAVLDVASEAKRIILLSGTPSLSRPGLLGKDKYEYANTYCSAKLINNHKGKAFMIRRLKEHLLVQLPPKRRQIISLSLKKADIVIAKNVVANLGESHTNHAGKDGDNDTGGHDRELSDQVLGISKVLGFFEWLSLHPIVTEAGDSNNTELDASSHKMIIFAHHLKVLDKLQAFLCNKGIGFVRIDGNILDCDRQNAVRSFQSSKEVKIAIIGITVGYAGLDLSVARNVVFLELPKDPTSLQQAEDRAHRRGQTNAVNIYIFCAKDTSDESRWRKLNRSIQRVSSAIDGKYDAIREIAVDNVSCIRNMNLFQSVNSSYAAPSIEKCPTDENVQQNGAEYDDDDVKTDETVKVTQELTKENDCLAISQSFVQVNMDSLRFAVSQYTGRVHLCICDLAEDSAPRSLSENFRIEEISADPSEWTSVFIKENPTCQLAIVSFINEWKNLKHIEKKKLFGKPLQLPLAIELLRLSESNNHDRNGLLKGGSKRRHTPLFEISCPQSNALFKQVCLLDGRKKKTLHLQYWTLMDEPLCKFCQNPCQGIFSKKPKGFFDLFCSNVCYDKYRSMTSGRYLRQELFQIERGVCTNCELDCHKLVQHLLPLAVEDREKYIEREAPQLTKHRKLLDKLVREPTEGNAWHADHIIAVFMGGGECTLENMRTLCVACHAAVTAAQRTQRCMENKLYRKALASFRRSNKKKTLRKNQSSAMEEKLDDDSELLIDVPGSNYSKESVEKKDVPGSNYSKESVEKKYIIPGSNYSEESEEKKDIIPGSNYSEEKKDIIPGSNFSEESEDKKDDSSLKQPLIADFSKFSFTGTC</sequence>